<reference evidence="2 3" key="1">
    <citation type="submission" date="2020-10" db="EMBL/GenBank/DDBJ databases">
        <title>Phylogeny of dyella-like bacteria.</title>
        <authorList>
            <person name="Fu J."/>
        </authorList>
    </citation>
    <scope>NUCLEOTIDE SEQUENCE [LARGE SCALE GENOMIC DNA]</scope>
    <source>
        <strain evidence="2 3">JP1</strain>
    </source>
</reference>
<dbReference type="EMBL" id="JADIKJ010000001">
    <property type="protein sequence ID" value="MFK2898747.1"/>
    <property type="molecule type" value="Genomic_DNA"/>
</dbReference>
<evidence type="ECO:0000313" key="3">
    <source>
        <dbReference type="Proteomes" id="UP001620461"/>
    </source>
</evidence>
<dbReference type="Proteomes" id="UP001620461">
    <property type="component" value="Unassembled WGS sequence"/>
</dbReference>
<organism evidence="2 3">
    <name type="scientific">Dyella jejuensis</name>
    <dbReference type="NCBI Taxonomy" id="1432009"/>
    <lineage>
        <taxon>Bacteria</taxon>
        <taxon>Pseudomonadati</taxon>
        <taxon>Pseudomonadota</taxon>
        <taxon>Gammaproteobacteria</taxon>
        <taxon>Lysobacterales</taxon>
        <taxon>Rhodanobacteraceae</taxon>
        <taxon>Dyella</taxon>
    </lineage>
</organism>
<comment type="caution">
    <text evidence="2">The sequence shown here is derived from an EMBL/GenBank/DDBJ whole genome shotgun (WGS) entry which is preliminary data.</text>
</comment>
<protein>
    <submittedName>
        <fullName evidence="2">Uncharacterized protein</fullName>
    </submittedName>
</protein>
<accession>A0ABW8JFS4</accession>
<sequence length="65" mass="7076">MTIEIRQMVIKSSIDRGGADSAGEPALADDDHDGGGNSEGNLGGSEERRRLRALFTAESERMRER</sequence>
<gene>
    <name evidence="2" type="ORF">ISP15_00150</name>
</gene>
<keyword evidence="3" id="KW-1185">Reference proteome</keyword>
<feature type="region of interest" description="Disordered" evidence="1">
    <location>
        <begin position="12"/>
        <end position="65"/>
    </location>
</feature>
<evidence type="ECO:0000313" key="2">
    <source>
        <dbReference type="EMBL" id="MFK2898747.1"/>
    </source>
</evidence>
<proteinExistence type="predicted"/>
<dbReference type="RefSeq" id="WP_404543711.1">
    <property type="nucleotide sequence ID" value="NZ_JADIKJ010000001.1"/>
</dbReference>
<evidence type="ECO:0000256" key="1">
    <source>
        <dbReference type="SAM" id="MobiDB-lite"/>
    </source>
</evidence>
<name>A0ABW8JFS4_9GAMM</name>